<reference evidence="6" key="1">
    <citation type="submission" date="2020-05" db="UniProtKB">
        <authorList>
            <consortium name="EnsemblMetazoa"/>
        </authorList>
    </citation>
    <scope>IDENTIFICATION</scope>
    <source>
        <strain evidence="6">Aabys</strain>
    </source>
</reference>
<dbReference type="eggNOG" id="KOG0637">
    <property type="taxonomic scope" value="Eukaryota"/>
</dbReference>
<evidence type="ECO:0000313" key="6">
    <source>
        <dbReference type="EnsemblMetazoa" id="MDOA012717-PA"/>
    </source>
</evidence>
<keyword evidence="4" id="KW-1133">Transmembrane helix</keyword>
<dbReference type="PANTHER" id="PTHR19432:SF35">
    <property type="entry name" value="SOLUTE CARRIER FAMILY 45 MEMBER 3 ISOFORM X1"/>
    <property type="match status" value="1"/>
</dbReference>
<protein>
    <submittedName>
        <fullName evidence="6">Uncharacterized protein</fullName>
    </submittedName>
</protein>
<evidence type="ECO:0000256" key="5">
    <source>
        <dbReference type="ARBA" id="ARBA00023136"/>
    </source>
</evidence>
<evidence type="ECO:0000256" key="3">
    <source>
        <dbReference type="ARBA" id="ARBA00022692"/>
    </source>
</evidence>
<dbReference type="GO" id="GO:0016020">
    <property type="term" value="C:membrane"/>
    <property type="evidence" value="ECO:0007669"/>
    <property type="project" value="UniProtKB-SubCell"/>
</dbReference>
<keyword evidence="5" id="KW-0472">Membrane</keyword>
<comment type="subcellular location">
    <subcellularLocation>
        <location evidence="1">Membrane</location>
        <topology evidence="1">Multi-pass membrane protein</topology>
    </subcellularLocation>
</comment>
<sequence>MAGLGGFMGYSMGGINWDATAIGRRLGGHVKAVFTIITFIFITCVSLTITSFKEIPLWALIPAKTSVSLKDEKDHLGDGSVSYGALDETQFVGNEQPTPTVSFIYKLAKSNMNLFPPESHNSEQKLRAFTESNEAKKEEWRHIESQLDETATPIEIWPENS</sequence>
<evidence type="ECO:0000256" key="1">
    <source>
        <dbReference type="ARBA" id="ARBA00004141"/>
    </source>
</evidence>
<proteinExistence type="predicted"/>
<dbReference type="VEuPathDB" id="VectorBase:MDOMA2_000800"/>
<keyword evidence="3" id="KW-0812">Transmembrane</keyword>
<evidence type="ECO:0000256" key="4">
    <source>
        <dbReference type="ARBA" id="ARBA00022989"/>
    </source>
</evidence>
<accession>A0A1I8N8N4</accession>
<dbReference type="VEuPathDB" id="VectorBase:MDOA012717"/>
<evidence type="ECO:0000256" key="2">
    <source>
        <dbReference type="ARBA" id="ARBA00022448"/>
    </source>
</evidence>
<organism evidence="6">
    <name type="scientific">Musca domestica</name>
    <name type="common">House fly</name>
    <dbReference type="NCBI Taxonomy" id="7370"/>
    <lineage>
        <taxon>Eukaryota</taxon>
        <taxon>Metazoa</taxon>
        <taxon>Ecdysozoa</taxon>
        <taxon>Arthropoda</taxon>
        <taxon>Hexapoda</taxon>
        <taxon>Insecta</taxon>
        <taxon>Pterygota</taxon>
        <taxon>Neoptera</taxon>
        <taxon>Endopterygota</taxon>
        <taxon>Diptera</taxon>
        <taxon>Brachycera</taxon>
        <taxon>Muscomorpha</taxon>
        <taxon>Muscoidea</taxon>
        <taxon>Muscidae</taxon>
        <taxon>Musca</taxon>
    </lineage>
</organism>
<dbReference type="AlphaFoldDB" id="A0A1I8N8N4"/>
<name>A0A1I8N8N4_MUSDO</name>
<dbReference type="GO" id="GO:0008506">
    <property type="term" value="F:sucrose:proton symporter activity"/>
    <property type="evidence" value="ECO:0007669"/>
    <property type="project" value="TreeGrafter"/>
</dbReference>
<dbReference type="EnsemblMetazoa" id="MDOA012717-RA">
    <property type="protein sequence ID" value="MDOA012717-PA"/>
    <property type="gene ID" value="MDOA012717"/>
</dbReference>
<keyword evidence="2" id="KW-0813">Transport</keyword>
<dbReference type="PANTHER" id="PTHR19432">
    <property type="entry name" value="SUGAR TRANSPORTER"/>
    <property type="match status" value="1"/>
</dbReference>